<keyword evidence="3" id="KW-1185">Reference proteome</keyword>
<gene>
    <name evidence="2" type="ordered locus">Solca_4287</name>
</gene>
<dbReference type="EMBL" id="CP003349">
    <property type="protein sequence ID" value="AFD09277.1"/>
    <property type="molecule type" value="Genomic_DNA"/>
</dbReference>
<accession>H8KM95</accession>
<dbReference type="Proteomes" id="UP000007590">
    <property type="component" value="Chromosome"/>
</dbReference>
<dbReference type="HOGENOM" id="CLU_120523_0_0_10"/>
<protein>
    <recommendedName>
        <fullName evidence="1">DinB-like domain-containing protein</fullName>
    </recommendedName>
</protein>
<organism evidence="2 3">
    <name type="scientific">Solitalea canadensis (strain ATCC 29591 / DSM 3403 / JCM 21819 / LMG 8368 / NBRC 15130 / NCIMB 12057 / USAM 9D)</name>
    <name type="common">Flexibacter canadensis</name>
    <dbReference type="NCBI Taxonomy" id="929556"/>
    <lineage>
        <taxon>Bacteria</taxon>
        <taxon>Pseudomonadati</taxon>
        <taxon>Bacteroidota</taxon>
        <taxon>Sphingobacteriia</taxon>
        <taxon>Sphingobacteriales</taxon>
        <taxon>Sphingobacteriaceae</taxon>
        <taxon>Solitalea</taxon>
    </lineage>
</organism>
<dbReference type="OrthoDB" id="1495892at2"/>
<dbReference type="InterPro" id="IPR024775">
    <property type="entry name" value="DinB-like"/>
</dbReference>
<dbReference type="STRING" id="929556.Solca_4287"/>
<feature type="domain" description="DinB-like" evidence="1">
    <location>
        <begin position="10"/>
        <end position="163"/>
    </location>
</feature>
<evidence type="ECO:0000313" key="3">
    <source>
        <dbReference type="Proteomes" id="UP000007590"/>
    </source>
</evidence>
<dbReference type="RefSeq" id="WP_014682499.1">
    <property type="nucleotide sequence ID" value="NC_017770.1"/>
</dbReference>
<dbReference type="KEGG" id="scn:Solca_4287"/>
<reference evidence="2" key="1">
    <citation type="submission" date="2012-02" db="EMBL/GenBank/DDBJ databases">
        <title>The complete genome of Solitalea canadensis DSM 3403.</title>
        <authorList>
            <consortium name="US DOE Joint Genome Institute (JGI-PGF)"/>
            <person name="Lucas S."/>
            <person name="Copeland A."/>
            <person name="Lapidus A."/>
            <person name="Glavina del Rio T."/>
            <person name="Dalin E."/>
            <person name="Tice H."/>
            <person name="Bruce D."/>
            <person name="Goodwin L."/>
            <person name="Pitluck S."/>
            <person name="Peters L."/>
            <person name="Ovchinnikova G."/>
            <person name="Lu M."/>
            <person name="Kyrpides N."/>
            <person name="Mavromatis K."/>
            <person name="Ivanova N."/>
            <person name="Brettin T."/>
            <person name="Detter J.C."/>
            <person name="Han C."/>
            <person name="Larimer F."/>
            <person name="Land M."/>
            <person name="Hauser L."/>
            <person name="Markowitz V."/>
            <person name="Cheng J.-F."/>
            <person name="Hugenholtz P."/>
            <person name="Woyke T."/>
            <person name="Wu D."/>
            <person name="Spring S."/>
            <person name="Schroeder M."/>
            <person name="Kopitz M."/>
            <person name="Brambilla E."/>
            <person name="Klenk H.-P."/>
            <person name="Eisen J.A."/>
        </authorList>
    </citation>
    <scope>NUCLEOTIDE SEQUENCE</scope>
    <source>
        <strain evidence="2">DSM 3403</strain>
    </source>
</reference>
<proteinExistence type="predicted"/>
<name>H8KM95_SOLCM</name>
<dbReference type="InterPro" id="IPR034660">
    <property type="entry name" value="DinB/YfiT-like"/>
</dbReference>
<dbReference type="Gene3D" id="1.20.120.450">
    <property type="entry name" value="dinb family like domain"/>
    <property type="match status" value="1"/>
</dbReference>
<dbReference type="Pfam" id="PF12867">
    <property type="entry name" value="DinB_2"/>
    <property type="match status" value="1"/>
</dbReference>
<dbReference type="SUPFAM" id="SSF109854">
    <property type="entry name" value="DinB/YfiT-like putative metalloenzymes"/>
    <property type="match status" value="1"/>
</dbReference>
<sequence length="173" mass="19614">MNTAEIIASLRETLEEYQHRLDHYSDQVFTTKPTPDSWSMAEVYSHVLGANLRGLKAVEYCLTGKAQPTSVGLNEIGQKLFEYGSFPPGKYDAPEALKAVVQNIHKDEAKALVAKNIERILEIKGVDEANPDFRIEHPRLGFLTAPQWVKFVLIHSLHHLEQLNRIERGFSMC</sequence>
<evidence type="ECO:0000313" key="2">
    <source>
        <dbReference type="EMBL" id="AFD09277.1"/>
    </source>
</evidence>
<dbReference type="AlphaFoldDB" id="H8KM95"/>
<evidence type="ECO:0000259" key="1">
    <source>
        <dbReference type="Pfam" id="PF12867"/>
    </source>
</evidence>
<dbReference type="eggNOG" id="ENOG5032UG4">
    <property type="taxonomic scope" value="Bacteria"/>
</dbReference>